<evidence type="ECO:0000256" key="2">
    <source>
        <dbReference type="SAM" id="Phobius"/>
    </source>
</evidence>
<keyword evidence="4" id="KW-1185">Reference proteome</keyword>
<dbReference type="EMBL" id="FNQM01000006">
    <property type="protein sequence ID" value="SEA50675.1"/>
    <property type="molecule type" value="Genomic_DNA"/>
</dbReference>
<keyword evidence="2" id="KW-1133">Transmembrane helix</keyword>
<feature type="transmembrane region" description="Helical" evidence="2">
    <location>
        <begin position="97"/>
        <end position="120"/>
    </location>
</feature>
<dbReference type="STRING" id="89524.SAMN05444370_1068"/>
<protein>
    <submittedName>
        <fullName evidence="3">Anti-sigma-K factor RskA</fullName>
    </submittedName>
</protein>
<feature type="region of interest" description="Disordered" evidence="1">
    <location>
        <begin position="69"/>
        <end position="88"/>
    </location>
</feature>
<evidence type="ECO:0000256" key="1">
    <source>
        <dbReference type="SAM" id="MobiDB-lite"/>
    </source>
</evidence>
<accession>A0A1H4BRA6</accession>
<organism evidence="3 4">
    <name type="scientific">Rubrimonas cliftonensis</name>
    <dbReference type="NCBI Taxonomy" id="89524"/>
    <lineage>
        <taxon>Bacteria</taxon>
        <taxon>Pseudomonadati</taxon>
        <taxon>Pseudomonadota</taxon>
        <taxon>Alphaproteobacteria</taxon>
        <taxon>Rhodobacterales</taxon>
        <taxon>Paracoccaceae</taxon>
        <taxon>Rubrimonas</taxon>
    </lineage>
</organism>
<dbReference type="RefSeq" id="WP_093253383.1">
    <property type="nucleotide sequence ID" value="NZ_FNQM01000006.1"/>
</dbReference>
<evidence type="ECO:0000313" key="4">
    <source>
        <dbReference type="Proteomes" id="UP000198703"/>
    </source>
</evidence>
<gene>
    <name evidence="3" type="ORF">SAMN05444370_1068</name>
</gene>
<reference evidence="3 4" key="1">
    <citation type="submission" date="2016-10" db="EMBL/GenBank/DDBJ databases">
        <authorList>
            <person name="de Groot N.N."/>
        </authorList>
    </citation>
    <scope>NUCLEOTIDE SEQUENCE [LARGE SCALE GENOMIC DNA]</scope>
    <source>
        <strain evidence="3 4">DSM 15345</strain>
    </source>
</reference>
<evidence type="ECO:0000313" key="3">
    <source>
        <dbReference type="EMBL" id="SEA50675.1"/>
    </source>
</evidence>
<name>A0A1H4BRA6_9RHOB</name>
<proteinExistence type="predicted"/>
<dbReference type="AlphaFoldDB" id="A0A1H4BRA6"/>
<sequence>MSRNWTEDEIAAFVDGAASDEDARRIAALIESDEDARATADRLRRQNALLREAFAAPMAEATPLAIRSALGAPSPTGRAARRVEHRSARMARRRPPVWAGAALAACAAFAIGLGGAPALLGPAEEAGMRLAIGSAPAAALAALERAPSGTDVAGLTPLASFVTRDGHCREFETAGDAPSVGLACRPADGDWRVVALAAVAGAAPGADAAAGFAPASGAAVDALSAVLDALEAGPALSPAEEADRIAAGWR</sequence>
<keyword evidence="2" id="KW-0812">Transmembrane</keyword>
<keyword evidence="2" id="KW-0472">Membrane</keyword>
<dbReference type="Proteomes" id="UP000198703">
    <property type="component" value="Unassembled WGS sequence"/>
</dbReference>